<evidence type="ECO:0000256" key="3">
    <source>
        <dbReference type="ARBA" id="ARBA00023125"/>
    </source>
</evidence>
<dbReference type="EMBL" id="JAGMUV010000014">
    <property type="protein sequence ID" value="KAH7134191.1"/>
    <property type="molecule type" value="Genomic_DNA"/>
</dbReference>
<dbReference type="GO" id="GO:0005634">
    <property type="term" value="C:nucleus"/>
    <property type="evidence" value="ECO:0007669"/>
    <property type="project" value="UniProtKB-SubCell"/>
</dbReference>
<dbReference type="AlphaFoldDB" id="A0A9P9IVV0"/>
<protein>
    <submittedName>
        <fullName evidence="8">Fungal-specific transcription factor domain-containing protein</fullName>
    </submittedName>
</protein>
<dbReference type="InterPro" id="IPR007219">
    <property type="entry name" value="XnlR_reg_dom"/>
</dbReference>
<evidence type="ECO:0000256" key="2">
    <source>
        <dbReference type="ARBA" id="ARBA00023015"/>
    </source>
</evidence>
<accession>A0A9P9IVV0</accession>
<feature type="compositionally biased region" description="Polar residues" evidence="6">
    <location>
        <begin position="29"/>
        <end position="52"/>
    </location>
</feature>
<feature type="region of interest" description="Disordered" evidence="6">
    <location>
        <begin position="530"/>
        <end position="554"/>
    </location>
</feature>
<dbReference type="CDD" id="cd12148">
    <property type="entry name" value="fungal_TF_MHR"/>
    <property type="match status" value="1"/>
</dbReference>
<evidence type="ECO:0000256" key="4">
    <source>
        <dbReference type="ARBA" id="ARBA00023163"/>
    </source>
</evidence>
<keyword evidence="9" id="KW-1185">Reference proteome</keyword>
<proteinExistence type="predicted"/>
<dbReference type="SMART" id="SM00906">
    <property type="entry name" value="Fungal_trans"/>
    <property type="match status" value="1"/>
</dbReference>
<dbReference type="Proteomes" id="UP000738349">
    <property type="component" value="Unassembled WGS sequence"/>
</dbReference>
<name>A0A9P9IVV0_9HYPO</name>
<feature type="region of interest" description="Disordered" evidence="6">
    <location>
        <begin position="1"/>
        <end position="52"/>
    </location>
</feature>
<dbReference type="GO" id="GO:0043565">
    <property type="term" value="F:sequence-specific DNA binding"/>
    <property type="evidence" value="ECO:0007669"/>
    <property type="project" value="TreeGrafter"/>
</dbReference>
<dbReference type="InterPro" id="IPR051711">
    <property type="entry name" value="Stress_Response_Reg"/>
</dbReference>
<evidence type="ECO:0000256" key="1">
    <source>
        <dbReference type="ARBA" id="ARBA00004123"/>
    </source>
</evidence>
<gene>
    <name evidence="8" type="ORF">EDB81DRAFT_803377</name>
</gene>
<comment type="caution">
    <text evidence="8">The sequence shown here is derived from an EMBL/GenBank/DDBJ whole genome shotgun (WGS) entry which is preliminary data.</text>
</comment>
<dbReference type="OrthoDB" id="3548654at2759"/>
<dbReference type="GO" id="GO:0006351">
    <property type="term" value="P:DNA-templated transcription"/>
    <property type="evidence" value="ECO:0007669"/>
    <property type="project" value="InterPro"/>
</dbReference>
<sequence length="617" mass="69229">MPKFPDKTTPLVTRHAEDAAPSELPAFTPVSQPTPESATEPSNPLASTKSSYVSDDKGRLRWLGESSTWSFSRKTLMVIRDHLKASDLPGVAINEESRAYDLDWGSQPFDNAANFQKLPSVDHATYLVERLKFHVGQLFHLFDEKIFVRQIREFYVNPAQYARANRIWYVQFLVVLALAKAVGTSPVKGSKTLPGSELFTRAMSLMPDSSYLFNDALTAIEALCIVALYLQSADMRNSAYIYIGQATRMSLVFGLHRERPTDGVWSPETAIRCQKVWWTVYILEQSFSSTIGVPMSIHEEDITTPMPNRHGTQNEICLHVHVRISGLIFQVIRKVYGAEGRLQASFLPSVREVLTRIASISGDLNGCFPLPSDSSVAGISRAAAHLHLVYHQAILLTMYPLLLYLVQARLQEGSRDPKASRTFSETTQALLKSCAESCNTMIHILSALRHEGILECSLPFDLERIFSAAFVLQLLRFLTPGFKYYQPLRTESNLLLDDLINRGSVPARFRKSELESLELMIKTWMEEGEETIQAGPSCEDPGAPMSPSRRSEIPQLEGGEVGYEDFETSFADPHGMSPGHLLTLVEMADVQGENVDSDMAWMDKWLWEHPTELPHED</sequence>
<evidence type="ECO:0000313" key="8">
    <source>
        <dbReference type="EMBL" id="KAH7134191.1"/>
    </source>
</evidence>
<keyword evidence="5" id="KW-0539">Nucleus</keyword>
<feature type="domain" description="Xylanolytic transcriptional activator regulatory" evidence="7">
    <location>
        <begin position="239"/>
        <end position="313"/>
    </location>
</feature>
<evidence type="ECO:0000313" key="9">
    <source>
        <dbReference type="Proteomes" id="UP000738349"/>
    </source>
</evidence>
<dbReference type="PANTHER" id="PTHR47540:SF6">
    <property type="entry name" value="ZN(II)2CYS6 TRANSCRIPTION FACTOR (EUROFUNG)"/>
    <property type="match status" value="1"/>
</dbReference>
<organism evidence="8 9">
    <name type="scientific">Dactylonectria macrodidyma</name>
    <dbReference type="NCBI Taxonomy" id="307937"/>
    <lineage>
        <taxon>Eukaryota</taxon>
        <taxon>Fungi</taxon>
        <taxon>Dikarya</taxon>
        <taxon>Ascomycota</taxon>
        <taxon>Pezizomycotina</taxon>
        <taxon>Sordariomycetes</taxon>
        <taxon>Hypocreomycetidae</taxon>
        <taxon>Hypocreales</taxon>
        <taxon>Nectriaceae</taxon>
        <taxon>Dactylonectria</taxon>
    </lineage>
</organism>
<reference evidence="8" key="1">
    <citation type="journal article" date="2021" name="Nat. Commun.">
        <title>Genetic determinants of endophytism in the Arabidopsis root mycobiome.</title>
        <authorList>
            <person name="Mesny F."/>
            <person name="Miyauchi S."/>
            <person name="Thiergart T."/>
            <person name="Pickel B."/>
            <person name="Atanasova L."/>
            <person name="Karlsson M."/>
            <person name="Huettel B."/>
            <person name="Barry K.W."/>
            <person name="Haridas S."/>
            <person name="Chen C."/>
            <person name="Bauer D."/>
            <person name="Andreopoulos W."/>
            <person name="Pangilinan J."/>
            <person name="LaButti K."/>
            <person name="Riley R."/>
            <person name="Lipzen A."/>
            <person name="Clum A."/>
            <person name="Drula E."/>
            <person name="Henrissat B."/>
            <person name="Kohler A."/>
            <person name="Grigoriev I.V."/>
            <person name="Martin F.M."/>
            <person name="Hacquard S."/>
        </authorList>
    </citation>
    <scope>NUCLEOTIDE SEQUENCE</scope>
    <source>
        <strain evidence="8">MPI-CAGE-AT-0147</strain>
    </source>
</reference>
<dbReference type="GO" id="GO:0045944">
    <property type="term" value="P:positive regulation of transcription by RNA polymerase II"/>
    <property type="evidence" value="ECO:0007669"/>
    <property type="project" value="TreeGrafter"/>
</dbReference>
<evidence type="ECO:0000259" key="7">
    <source>
        <dbReference type="SMART" id="SM00906"/>
    </source>
</evidence>
<dbReference type="GO" id="GO:0008270">
    <property type="term" value="F:zinc ion binding"/>
    <property type="evidence" value="ECO:0007669"/>
    <property type="project" value="InterPro"/>
</dbReference>
<evidence type="ECO:0000256" key="5">
    <source>
        <dbReference type="ARBA" id="ARBA00023242"/>
    </source>
</evidence>
<evidence type="ECO:0000256" key="6">
    <source>
        <dbReference type="SAM" id="MobiDB-lite"/>
    </source>
</evidence>
<dbReference type="PANTHER" id="PTHR47540">
    <property type="entry name" value="THIAMINE REPRESSIBLE GENES REGULATORY PROTEIN THI5"/>
    <property type="match status" value="1"/>
</dbReference>
<dbReference type="Pfam" id="PF04082">
    <property type="entry name" value="Fungal_trans"/>
    <property type="match status" value="1"/>
</dbReference>
<comment type="subcellular location">
    <subcellularLocation>
        <location evidence="1">Nucleus</location>
    </subcellularLocation>
</comment>
<keyword evidence="3" id="KW-0238">DNA-binding</keyword>
<keyword evidence="4" id="KW-0804">Transcription</keyword>
<keyword evidence="2" id="KW-0805">Transcription regulation</keyword>